<evidence type="ECO:0000256" key="1">
    <source>
        <dbReference type="ARBA" id="ARBA00004604"/>
    </source>
</evidence>
<sequence length="162" mass="19579">MSKKNTYNYSKNRRKERRKQKKPIFVHNEIVRKRWKGNLSIKDNFAKLGLAFNSNEAVQDAESKVTPETQIETKTIKELKRVKQWKKCREKFISEDDRLFSMYLLEIYGDDYVAMSKDPKNVYQLTPLQMKRMLNTFRDSKYYAQYITDKQNNNLRVVQLYE</sequence>
<evidence type="ECO:0000256" key="5">
    <source>
        <dbReference type="SAM" id="MobiDB-lite"/>
    </source>
</evidence>
<dbReference type="GO" id="GO:0005730">
    <property type="term" value="C:nucleolus"/>
    <property type="evidence" value="ECO:0007669"/>
    <property type="project" value="UniProtKB-SubCell"/>
</dbReference>
<evidence type="ECO:0000313" key="6">
    <source>
        <dbReference type="WBParaSite" id="MCU_009348-RA"/>
    </source>
</evidence>
<reference evidence="6" key="1">
    <citation type="submission" date="2019-11" db="UniProtKB">
        <authorList>
            <consortium name="WormBaseParasite"/>
        </authorList>
    </citation>
    <scope>IDENTIFICATION</scope>
</reference>
<comment type="similarity">
    <text evidence="2">Belongs to the NOP16 family.</text>
</comment>
<proteinExistence type="inferred from homology"/>
<dbReference type="PANTHER" id="PTHR13243">
    <property type="entry name" value="HSPC111 PROTEIN-RELATED"/>
    <property type="match status" value="1"/>
</dbReference>
<evidence type="ECO:0000256" key="4">
    <source>
        <dbReference type="ARBA" id="ARBA00023242"/>
    </source>
</evidence>
<dbReference type="GO" id="GO:0042273">
    <property type="term" value="P:ribosomal large subunit biogenesis"/>
    <property type="evidence" value="ECO:0007669"/>
    <property type="project" value="TreeGrafter"/>
</dbReference>
<keyword evidence="4" id="KW-0539">Nucleus</keyword>
<dbReference type="PANTHER" id="PTHR13243:SF1">
    <property type="entry name" value="NUCLEOLAR PROTEIN 16"/>
    <property type="match status" value="1"/>
</dbReference>
<feature type="compositionally biased region" description="Basic residues" evidence="5">
    <location>
        <begin position="11"/>
        <end position="22"/>
    </location>
</feature>
<feature type="region of interest" description="Disordered" evidence="5">
    <location>
        <begin position="1"/>
        <end position="22"/>
    </location>
</feature>
<feature type="compositionally biased region" description="Polar residues" evidence="5">
    <location>
        <begin position="1"/>
        <end position="10"/>
    </location>
</feature>
<dbReference type="AlphaFoldDB" id="A0A5K3FRA2"/>
<organism evidence="6">
    <name type="scientific">Mesocestoides corti</name>
    <name type="common">Flatworm</name>
    <dbReference type="NCBI Taxonomy" id="53468"/>
    <lineage>
        <taxon>Eukaryota</taxon>
        <taxon>Metazoa</taxon>
        <taxon>Spiralia</taxon>
        <taxon>Lophotrochozoa</taxon>
        <taxon>Platyhelminthes</taxon>
        <taxon>Cestoda</taxon>
        <taxon>Eucestoda</taxon>
        <taxon>Cyclophyllidea</taxon>
        <taxon>Mesocestoididae</taxon>
        <taxon>Mesocestoides</taxon>
    </lineage>
</organism>
<comment type="subcellular location">
    <subcellularLocation>
        <location evidence="1">Nucleus</location>
        <location evidence="1">Nucleolus</location>
    </subcellularLocation>
</comment>
<evidence type="ECO:0000256" key="3">
    <source>
        <dbReference type="ARBA" id="ARBA00015522"/>
    </source>
</evidence>
<accession>A0A5K3FRA2</accession>
<dbReference type="Pfam" id="PF09420">
    <property type="entry name" value="Nop16"/>
    <property type="match status" value="1"/>
</dbReference>
<name>A0A5K3FRA2_MESCO</name>
<protein>
    <recommendedName>
        <fullName evidence="3">Nucleolar protein 16</fullName>
    </recommendedName>
</protein>
<evidence type="ECO:0000256" key="2">
    <source>
        <dbReference type="ARBA" id="ARBA00008479"/>
    </source>
</evidence>
<dbReference type="InterPro" id="IPR019002">
    <property type="entry name" value="Ribosome_biogenesis_Nop16"/>
</dbReference>
<dbReference type="WBParaSite" id="MCU_009348-RA">
    <property type="protein sequence ID" value="MCU_009348-RA"/>
    <property type="gene ID" value="MCU_009348"/>
</dbReference>